<name>A0A1L3MSY4_9BACI</name>
<feature type="domain" description="DUF4349" evidence="4">
    <location>
        <begin position="76"/>
        <end position="290"/>
    </location>
</feature>
<sequence>MYRWIIIFSITVMLAILGACSSEQQESQEDMAITSSLDNVGSEGVEKEIERAEESLEEGKQPSETNPAPEIQQSARKVIYTANMMIEVENYQQSLDFIEKQVTNKNGFIVESNSYAMDDDDRAQGTLTVRVPQETFQSFLQAVENGSSKVVEKSLTGQDVTEEFVDLESRLTSKEVVEKRLIQFMEKAEKTEDLLKISTDLATVQEEIEQIKGRMSFLENKVDLATVTIHLREIQVKIPGLENKDLNTWERTQKVFMDSVNFLMIIASGLFVWLVGSLPILLIVGMMIAVVSIFIKRRRKQQLNHLNHPNEPED</sequence>
<accession>A0A1L3MSY4</accession>
<feature type="region of interest" description="Disordered" evidence="1">
    <location>
        <begin position="27"/>
        <end position="72"/>
    </location>
</feature>
<evidence type="ECO:0000259" key="4">
    <source>
        <dbReference type="Pfam" id="PF14257"/>
    </source>
</evidence>
<dbReference type="PROSITE" id="PS51257">
    <property type="entry name" value="PROKAR_LIPOPROTEIN"/>
    <property type="match status" value="1"/>
</dbReference>
<feature type="signal peptide" evidence="3">
    <location>
        <begin position="1"/>
        <end position="21"/>
    </location>
</feature>
<reference evidence="5 6" key="1">
    <citation type="journal article" date="2016" name="Sci. Rep.">
        <title>Complete genome sequence and transcriptomic analysis of a novel marine strain Bacillus weihaiensis reveals the mechanism of brown algae degradation.</title>
        <authorList>
            <person name="Zhu Y."/>
            <person name="Chen P."/>
            <person name="Bao Y."/>
            <person name="Men Y."/>
            <person name="Zeng Y."/>
            <person name="Yang J."/>
            <person name="Sun J."/>
            <person name="Sun Y."/>
        </authorList>
    </citation>
    <scope>NUCLEOTIDE SEQUENCE [LARGE SCALE GENOMIC DNA]</scope>
    <source>
        <strain evidence="5 6">Alg07</strain>
    </source>
</reference>
<dbReference type="AlphaFoldDB" id="A0A1L3MSY4"/>
<evidence type="ECO:0000313" key="6">
    <source>
        <dbReference type="Proteomes" id="UP000181936"/>
    </source>
</evidence>
<keyword evidence="2" id="KW-1133">Transmembrane helix</keyword>
<feature type="chain" id="PRO_5038642588" description="DUF4349 domain-containing protein" evidence="3">
    <location>
        <begin position="22"/>
        <end position="314"/>
    </location>
</feature>
<evidence type="ECO:0000256" key="2">
    <source>
        <dbReference type="SAM" id="Phobius"/>
    </source>
</evidence>
<keyword evidence="6" id="KW-1185">Reference proteome</keyword>
<proteinExistence type="predicted"/>
<dbReference type="KEGG" id="bwh:A9C19_12125"/>
<evidence type="ECO:0000256" key="3">
    <source>
        <dbReference type="SAM" id="SignalP"/>
    </source>
</evidence>
<keyword evidence="2" id="KW-0472">Membrane</keyword>
<organism evidence="5 6">
    <name type="scientific">Bacillus weihaiensis</name>
    <dbReference type="NCBI Taxonomy" id="1547283"/>
    <lineage>
        <taxon>Bacteria</taxon>
        <taxon>Bacillati</taxon>
        <taxon>Bacillota</taxon>
        <taxon>Bacilli</taxon>
        <taxon>Bacillales</taxon>
        <taxon>Bacillaceae</taxon>
        <taxon>Bacillus</taxon>
    </lineage>
</organism>
<dbReference type="Pfam" id="PF14257">
    <property type="entry name" value="DUF4349"/>
    <property type="match status" value="1"/>
</dbReference>
<gene>
    <name evidence="5" type="ORF">A9C19_12125</name>
</gene>
<evidence type="ECO:0000313" key="5">
    <source>
        <dbReference type="EMBL" id="APH05437.1"/>
    </source>
</evidence>
<feature type="compositionally biased region" description="Basic and acidic residues" evidence="1">
    <location>
        <begin position="44"/>
        <end position="61"/>
    </location>
</feature>
<protein>
    <recommendedName>
        <fullName evidence="4">DUF4349 domain-containing protein</fullName>
    </recommendedName>
</protein>
<feature type="transmembrane region" description="Helical" evidence="2">
    <location>
        <begin position="262"/>
        <end position="295"/>
    </location>
</feature>
<dbReference type="InterPro" id="IPR025645">
    <property type="entry name" value="DUF4349"/>
</dbReference>
<dbReference type="EMBL" id="CP016020">
    <property type="protein sequence ID" value="APH05437.1"/>
    <property type="molecule type" value="Genomic_DNA"/>
</dbReference>
<dbReference type="STRING" id="1547283.A9C19_12125"/>
<feature type="compositionally biased region" description="Polar residues" evidence="1">
    <location>
        <begin position="62"/>
        <end position="72"/>
    </location>
</feature>
<keyword evidence="3" id="KW-0732">Signal</keyword>
<dbReference type="OrthoDB" id="5381491at2"/>
<keyword evidence="2" id="KW-0812">Transmembrane</keyword>
<dbReference type="Proteomes" id="UP000181936">
    <property type="component" value="Chromosome"/>
</dbReference>
<evidence type="ECO:0000256" key="1">
    <source>
        <dbReference type="SAM" id="MobiDB-lite"/>
    </source>
</evidence>
<dbReference type="RefSeq" id="WP_072580228.1">
    <property type="nucleotide sequence ID" value="NZ_CP016020.1"/>
</dbReference>